<dbReference type="Pfam" id="PF00534">
    <property type="entry name" value="Glycos_transf_1"/>
    <property type="match status" value="1"/>
</dbReference>
<evidence type="ECO:0000313" key="3">
    <source>
        <dbReference type="EMBL" id="TRU93210.1"/>
    </source>
</evidence>
<dbReference type="PANTHER" id="PTHR46401:SF2">
    <property type="entry name" value="GLYCOSYLTRANSFERASE WBBK-RELATED"/>
    <property type="match status" value="1"/>
</dbReference>
<dbReference type="SUPFAM" id="SSF53756">
    <property type="entry name" value="UDP-Glycosyltransferase/glycogen phosphorylase"/>
    <property type="match status" value="1"/>
</dbReference>
<dbReference type="Gene3D" id="3.40.50.2000">
    <property type="entry name" value="Glycogen Phosphorylase B"/>
    <property type="match status" value="2"/>
</dbReference>
<evidence type="ECO:0000256" key="1">
    <source>
        <dbReference type="ARBA" id="ARBA00022679"/>
    </source>
</evidence>
<protein>
    <submittedName>
        <fullName evidence="3">Glycosyltransferase family 1 protein</fullName>
    </submittedName>
</protein>
<sequence>MSLRIAYEISILGSFYGLLDPKTGIYRVTEKVLFEILKSEEIQVTLNSLCSETPAMASINCSLYTSNFLEDKSCQFINTFQSKYKLEWLYKSLFLRYFSSEFQKLPKYSFDSILIRGMLKVMEKTRLNLLDNHKFFNPQEYDLLHSPHYALPPEELTGNLPRLLTIYDLIPIKATEFVPPSLTNYFQKIINSVNIQKDWVTCISEYTRQEFCEYTGMSLERAFVTPLAADEQFYPVDNPEEIQLTRQRYNLPEGDYFLCLASHLEPRKNIPFLIRSFIQLINEQPNLDINLVLIGSLRHKRPELITLMEELKAYQNRVIFTGYVPDEDLSALYSGAKAFIFPSLQEGFGLPILEAMQCGTPVISSNATSLPEVAGEAAILINPYDKDELSQAMLNLLSDEKLRNELTQKGIERAKQFSWSKCAQETVEIYKKIAK</sequence>
<dbReference type="InterPro" id="IPR001296">
    <property type="entry name" value="Glyco_trans_1"/>
</dbReference>
<dbReference type="EMBL" id="SFAV01000013">
    <property type="protein sequence ID" value="TRU93210.1"/>
    <property type="molecule type" value="Genomic_DNA"/>
</dbReference>
<dbReference type="GO" id="GO:0009103">
    <property type="term" value="P:lipopolysaccharide biosynthetic process"/>
    <property type="evidence" value="ECO:0007669"/>
    <property type="project" value="TreeGrafter"/>
</dbReference>
<comment type="caution">
    <text evidence="3">The sequence shown here is derived from an EMBL/GenBank/DDBJ whole genome shotgun (WGS) entry which is preliminary data.</text>
</comment>
<dbReference type="GO" id="GO:0016757">
    <property type="term" value="F:glycosyltransferase activity"/>
    <property type="evidence" value="ECO:0007669"/>
    <property type="project" value="InterPro"/>
</dbReference>
<gene>
    <name evidence="3" type="ORF">EWV54_01385</name>
</gene>
<reference evidence="3 4" key="1">
    <citation type="submission" date="2019-01" db="EMBL/GenBank/DDBJ databases">
        <title>Coherence of Microcystis species and biogeography revealed through population genomics.</title>
        <authorList>
            <person name="Perez-Carrascal O.M."/>
            <person name="Terrat Y."/>
            <person name="Giani A."/>
            <person name="Fortin N."/>
            <person name="Tromas N."/>
            <person name="Shapiro B.J."/>
        </authorList>
    </citation>
    <scope>NUCLEOTIDE SEQUENCE [LARGE SCALE GENOMIC DNA]</scope>
    <source>
        <strain evidence="3">Mn_MB_F_20050700_S1D</strain>
    </source>
</reference>
<feature type="domain" description="Glycosyl transferase family 1" evidence="2">
    <location>
        <begin position="244"/>
        <end position="412"/>
    </location>
</feature>
<dbReference type="PANTHER" id="PTHR46401">
    <property type="entry name" value="GLYCOSYLTRANSFERASE WBBK-RELATED"/>
    <property type="match status" value="1"/>
</dbReference>
<dbReference type="CDD" id="cd03809">
    <property type="entry name" value="GT4_MtfB-like"/>
    <property type="match status" value="1"/>
</dbReference>
<accession>A0A552JBS3</accession>
<dbReference type="FunFam" id="3.40.50.2000:FF:000119">
    <property type="entry name" value="Glycosyl transferase group 1"/>
    <property type="match status" value="1"/>
</dbReference>
<evidence type="ECO:0000313" key="4">
    <source>
        <dbReference type="Proteomes" id="UP000319191"/>
    </source>
</evidence>
<proteinExistence type="predicted"/>
<name>A0A552JBS3_9CHRO</name>
<dbReference type="AlphaFoldDB" id="A0A552JBS3"/>
<evidence type="ECO:0000259" key="2">
    <source>
        <dbReference type="Pfam" id="PF00534"/>
    </source>
</evidence>
<keyword evidence="1 3" id="KW-0808">Transferase</keyword>
<organism evidence="3 4">
    <name type="scientific">Microcystis novacekii Mn_MB_F_20050700_S1D</name>
    <dbReference type="NCBI Taxonomy" id="2486266"/>
    <lineage>
        <taxon>Bacteria</taxon>
        <taxon>Bacillati</taxon>
        <taxon>Cyanobacteriota</taxon>
        <taxon>Cyanophyceae</taxon>
        <taxon>Oscillatoriophycideae</taxon>
        <taxon>Chroococcales</taxon>
        <taxon>Microcystaceae</taxon>
        <taxon>Microcystis</taxon>
    </lineage>
</organism>
<dbReference type="Proteomes" id="UP000319191">
    <property type="component" value="Unassembled WGS sequence"/>
</dbReference>